<organism evidence="3 4">
    <name type="scientific">Kordiimonas lipolytica</name>
    <dbReference type="NCBI Taxonomy" id="1662421"/>
    <lineage>
        <taxon>Bacteria</taxon>
        <taxon>Pseudomonadati</taxon>
        <taxon>Pseudomonadota</taxon>
        <taxon>Alphaproteobacteria</taxon>
        <taxon>Kordiimonadales</taxon>
        <taxon>Kordiimonadaceae</taxon>
        <taxon>Kordiimonas</taxon>
    </lineage>
</organism>
<gene>
    <name evidence="3" type="ORF">ACFO5Q_17320</name>
</gene>
<dbReference type="InterPro" id="IPR048350">
    <property type="entry name" value="S-Me-THD-like_C"/>
</dbReference>
<dbReference type="Gene3D" id="2.40.390.10">
    <property type="entry name" value="CV3147-like"/>
    <property type="match status" value="1"/>
</dbReference>
<dbReference type="InterPro" id="IPR027479">
    <property type="entry name" value="S-Me-THD_N_sf"/>
</dbReference>
<dbReference type="Pfam" id="PF06032">
    <property type="entry name" value="S-Me-THD_N"/>
    <property type="match status" value="1"/>
</dbReference>
<evidence type="ECO:0000313" key="4">
    <source>
        <dbReference type="Proteomes" id="UP001595776"/>
    </source>
</evidence>
<dbReference type="InterPro" id="IPR024071">
    <property type="entry name" value="S-Me-THD_C_sf"/>
</dbReference>
<protein>
    <submittedName>
        <fullName evidence="3">DUF917 domain-containing protein</fullName>
    </submittedName>
</protein>
<dbReference type="InterPro" id="IPR010318">
    <property type="entry name" value="S-Me-THD_N"/>
</dbReference>
<sequence>MSIGIDELEDLAVGAAFLGTGGGGDPYIGRLIATKAIQDCGEPTVLDLDQVKDDDFVVTVAGYGAPTVQIEKLIGEGELEKALAKLEQHLKKKVTAIIPAEIGGSNSLVPIALASRCKLPVINADGMGRAFPELPMNVFSFNGISASPMIVTDEHCNTAIVETASDRTAEKITRAIAIELGLRVFIGCYPMTGRMVRECAIEGTLSQAIAIGRSIRQRPPGSCAIESLMHCLSTIYPDRESRVLFTGKIVDVQRDTADGFSKGSFRIEAFGSGQSAELIFQNEFLRVCVEDKLVAVVPDLICVVDEETASPITTGALRYGQRVKVIGIEAPPQLCSEQALTYVGPECFGMDFPYKSIATLEAEAADKAPKSATAV</sequence>
<reference evidence="4" key="1">
    <citation type="journal article" date="2019" name="Int. J. Syst. Evol. Microbiol.">
        <title>The Global Catalogue of Microorganisms (GCM) 10K type strain sequencing project: providing services to taxonomists for standard genome sequencing and annotation.</title>
        <authorList>
            <consortium name="The Broad Institute Genomics Platform"/>
            <consortium name="The Broad Institute Genome Sequencing Center for Infectious Disease"/>
            <person name="Wu L."/>
            <person name="Ma J."/>
        </authorList>
    </citation>
    <scope>NUCLEOTIDE SEQUENCE [LARGE SCALE GENOMIC DNA]</scope>
    <source>
        <strain evidence="4">CGMCC 1.15304</strain>
    </source>
</reference>
<evidence type="ECO:0000313" key="3">
    <source>
        <dbReference type="EMBL" id="MFC4349614.1"/>
    </source>
</evidence>
<evidence type="ECO:0000259" key="2">
    <source>
        <dbReference type="Pfam" id="PF20906"/>
    </source>
</evidence>
<name>A0ABV8UED9_9PROT</name>
<evidence type="ECO:0000259" key="1">
    <source>
        <dbReference type="Pfam" id="PF06032"/>
    </source>
</evidence>
<dbReference type="RefSeq" id="WP_068147299.1">
    <property type="nucleotide sequence ID" value="NZ_JBHSCR010000034.1"/>
</dbReference>
<proteinExistence type="predicted"/>
<keyword evidence="4" id="KW-1185">Reference proteome</keyword>
<dbReference type="Pfam" id="PF20906">
    <property type="entry name" value="S-Me-THD_C"/>
    <property type="match status" value="1"/>
</dbReference>
<accession>A0ABV8UED9</accession>
<dbReference type="SUPFAM" id="SSF160991">
    <property type="entry name" value="CV3147-like"/>
    <property type="match status" value="1"/>
</dbReference>
<dbReference type="Proteomes" id="UP001595776">
    <property type="component" value="Unassembled WGS sequence"/>
</dbReference>
<feature type="domain" description="S-Me-THD N-terminal" evidence="1">
    <location>
        <begin position="7"/>
        <end position="162"/>
    </location>
</feature>
<feature type="domain" description="S-Me-THD-like C-terminal" evidence="2">
    <location>
        <begin position="165"/>
        <end position="357"/>
    </location>
</feature>
<dbReference type="EMBL" id="JBHSCR010000034">
    <property type="protein sequence ID" value="MFC4349614.1"/>
    <property type="molecule type" value="Genomic_DNA"/>
</dbReference>
<dbReference type="Gene3D" id="3.40.1610.10">
    <property type="entry name" value="CV3147-like domain"/>
    <property type="match status" value="1"/>
</dbReference>
<comment type="caution">
    <text evidence="3">The sequence shown here is derived from an EMBL/GenBank/DDBJ whole genome shotgun (WGS) entry which is preliminary data.</text>
</comment>